<protein>
    <recommendedName>
        <fullName evidence="3">DUF2313 domain-containing protein</fullName>
    </recommendedName>
</protein>
<organism evidence="1 2">
    <name type="scientific">Herbaspirillum frisingense</name>
    <dbReference type="NCBI Taxonomy" id="92645"/>
    <lineage>
        <taxon>Bacteria</taxon>
        <taxon>Pseudomonadati</taxon>
        <taxon>Pseudomonadota</taxon>
        <taxon>Betaproteobacteria</taxon>
        <taxon>Burkholderiales</taxon>
        <taxon>Oxalobacteraceae</taxon>
        <taxon>Herbaspirillum</taxon>
    </lineage>
</organism>
<sequence>MRIPAYTSQDFVNALQGLLPPGSVWPRDQDSVLTATLRGLAPTFERQASRARNLLIDANPATTVELLPEWEETLGLPDPCAGTSPTIQQRRAQVVARFANSGGQSIRYFINFAADLGYTISTREFAPFRCGQSAVGDPVGGEDWAYTWAIVAPLNSPVYFSAGQSAAGEALAAWQNQVLECELRRVKPAHTILQFFYL</sequence>
<dbReference type="Proteomes" id="UP000462435">
    <property type="component" value="Unassembled WGS sequence"/>
</dbReference>
<dbReference type="InterPro" id="IPR018755">
    <property type="entry name" value="Phage_Mu_Gp48"/>
</dbReference>
<accession>A0A7V8FU43</accession>
<name>A0A7V8FU43_9BURK</name>
<evidence type="ECO:0000313" key="1">
    <source>
        <dbReference type="EMBL" id="KAF1040294.1"/>
    </source>
</evidence>
<gene>
    <name evidence="1" type="ORF">GAK35_03548</name>
</gene>
<evidence type="ECO:0000313" key="2">
    <source>
        <dbReference type="Proteomes" id="UP000462435"/>
    </source>
</evidence>
<dbReference type="AlphaFoldDB" id="A0A7V8FU43"/>
<reference evidence="2" key="1">
    <citation type="journal article" date="2020" name="MBio">
        <title>Horizontal gene transfer to a defensive symbiont with a reduced genome amongst a multipartite beetle microbiome.</title>
        <authorList>
            <person name="Waterworth S.C."/>
            <person name="Florez L.V."/>
            <person name="Rees E.R."/>
            <person name="Hertweck C."/>
            <person name="Kaltenpoth M."/>
            <person name="Kwan J.C."/>
        </authorList>
    </citation>
    <scope>NUCLEOTIDE SEQUENCE [LARGE SCALE GENOMIC DNA]</scope>
</reference>
<proteinExistence type="predicted"/>
<evidence type="ECO:0008006" key="3">
    <source>
        <dbReference type="Google" id="ProtNLM"/>
    </source>
</evidence>
<dbReference type="EMBL" id="WNDX01000141">
    <property type="protein sequence ID" value="KAF1040294.1"/>
    <property type="molecule type" value="Genomic_DNA"/>
</dbReference>
<dbReference type="Pfam" id="PF10076">
    <property type="entry name" value="Phage_Mu_Gp48"/>
    <property type="match status" value="1"/>
</dbReference>
<comment type="caution">
    <text evidence="1">The sequence shown here is derived from an EMBL/GenBank/DDBJ whole genome shotgun (WGS) entry which is preliminary data.</text>
</comment>